<evidence type="ECO:0000256" key="4">
    <source>
        <dbReference type="ARBA" id="ARBA00022771"/>
    </source>
</evidence>
<feature type="domain" description="C2H2-type" evidence="13">
    <location>
        <begin position="619"/>
        <end position="646"/>
    </location>
</feature>
<feature type="chain" id="PRO_5043668873" evidence="12">
    <location>
        <begin position="18"/>
        <end position="680"/>
    </location>
</feature>
<feature type="domain" description="C2H2-type" evidence="13">
    <location>
        <begin position="503"/>
        <end position="530"/>
    </location>
</feature>
<keyword evidence="6" id="KW-0805">Transcription regulation</keyword>
<evidence type="ECO:0000259" key="13">
    <source>
        <dbReference type="PROSITE" id="PS50157"/>
    </source>
</evidence>
<proteinExistence type="predicted"/>
<evidence type="ECO:0000256" key="11">
    <source>
        <dbReference type="SAM" id="MobiDB-lite"/>
    </source>
</evidence>
<dbReference type="GO" id="GO:0001227">
    <property type="term" value="F:DNA-binding transcription repressor activity, RNA polymerase II-specific"/>
    <property type="evidence" value="ECO:0007669"/>
    <property type="project" value="TreeGrafter"/>
</dbReference>
<evidence type="ECO:0000256" key="2">
    <source>
        <dbReference type="ARBA" id="ARBA00022723"/>
    </source>
</evidence>
<dbReference type="GO" id="GO:0000978">
    <property type="term" value="F:RNA polymerase II cis-regulatory region sequence-specific DNA binding"/>
    <property type="evidence" value="ECO:0007669"/>
    <property type="project" value="TreeGrafter"/>
</dbReference>
<keyword evidence="7" id="KW-0238">DNA-binding</keyword>
<evidence type="ECO:0000256" key="3">
    <source>
        <dbReference type="ARBA" id="ARBA00022737"/>
    </source>
</evidence>
<keyword evidence="14" id="KW-1185">Reference proteome</keyword>
<dbReference type="RefSeq" id="XP_013388244.2">
    <property type="nucleotide sequence ID" value="XM_013532790.2"/>
</dbReference>
<comment type="subcellular location">
    <subcellularLocation>
        <location evidence="1">Nucleus</location>
    </subcellularLocation>
</comment>
<evidence type="ECO:0000256" key="8">
    <source>
        <dbReference type="ARBA" id="ARBA00023163"/>
    </source>
</evidence>
<keyword evidence="2" id="KW-0479">Metal-binding</keyword>
<dbReference type="FunFam" id="3.30.160.60:FF:000045">
    <property type="entry name" value="ZFP69 zinc finger protein B"/>
    <property type="match status" value="1"/>
</dbReference>
<dbReference type="FunFam" id="3.30.160.60:FF:000100">
    <property type="entry name" value="Zinc finger 45-like"/>
    <property type="match status" value="1"/>
</dbReference>
<keyword evidence="9" id="KW-0539">Nucleus</keyword>
<feature type="domain" description="C2H2-type" evidence="13">
    <location>
        <begin position="647"/>
        <end position="669"/>
    </location>
</feature>
<dbReference type="InterPro" id="IPR036236">
    <property type="entry name" value="Znf_C2H2_sf"/>
</dbReference>
<evidence type="ECO:0000256" key="6">
    <source>
        <dbReference type="ARBA" id="ARBA00023015"/>
    </source>
</evidence>
<feature type="compositionally biased region" description="Polar residues" evidence="11">
    <location>
        <begin position="108"/>
        <end position="123"/>
    </location>
</feature>
<keyword evidence="3" id="KW-0677">Repeat</keyword>
<dbReference type="PROSITE" id="PS00028">
    <property type="entry name" value="ZINC_FINGER_C2H2_1"/>
    <property type="match status" value="10"/>
</dbReference>
<dbReference type="SMART" id="SM00355">
    <property type="entry name" value="ZnF_C2H2"/>
    <property type="match status" value="13"/>
</dbReference>
<dbReference type="SUPFAM" id="SSF57667">
    <property type="entry name" value="beta-beta-alpha zinc fingers"/>
    <property type="match status" value="6"/>
</dbReference>
<dbReference type="PANTHER" id="PTHR24399">
    <property type="entry name" value="ZINC FINGER AND BTB DOMAIN-CONTAINING"/>
    <property type="match status" value="1"/>
</dbReference>
<feature type="domain" description="C2H2-type" evidence="13">
    <location>
        <begin position="561"/>
        <end position="590"/>
    </location>
</feature>
<evidence type="ECO:0000256" key="12">
    <source>
        <dbReference type="SAM" id="SignalP"/>
    </source>
</evidence>
<dbReference type="InterPro" id="IPR013087">
    <property type="entry name" value="Znf_C2H2_type"/>
</dbReference>
<keyword evidence="5" id="KW-0862">Zinc</keyword>
<feature type="region of interest" description="Disordered" evidence="11">
    <location>
        <begin position="72"/>
        <end position="128"/>
    </location>
</feature>
<keyword evidence="4 10" id="KW-0863">Zinc-finger</keyword>
<gene>
    <name evidence="15" type="primary">LOC106157211</name>
</gene>
<name>A0A1S3HT64_LINAN</name>
<dbReference type="PANTHER" id="PTHR24399:SF70">
    <property type="entry name" value="C2H2-TYPE DOMAIN-CONTAINING PROTEIN"/>
    <property type="match status" value="1"/>
</dbReference>
<feature type="signal peptide" evidence="12">
    <location>
        <begin position="1"/>
        <end position="17"/>
    </location>
</feature>
<dbReference type="Gene3D" id="3.30.160.60">
    <property type="entry name" value="Classic Zinc Finger"/>
    <property type="match status" value="8"/>
</dbReference>
<dbReference type="InParanoid" id="A0A1S3HT64"/>
<dbReference type="AlphaFoldDB" id="A0A1S3HT64"/>
<evidence type="ECO:0000256" key="1">
    <source>
        <dbReference type="ARBA" id="ARBA00004123"/>
    </source>
</evidence>
<evidence type="ECO:0000313" key="15">
    <source>
        <dbReference type="RefSeq" id="XP_013388244.2"/>
    </source>
</evidence>
<keyword evidence="8" id="KW-0804">Transcription</keyword>
<dbReference type="OrthoDB" id="7930430at2759"/>
<protein>
    <submittedName>
        <fullName evidence="15">Zinc finger protein 62-like</fullName>
    </submittedName>
</protein>
<sequence length="680" mass="78293">MVVFLSVCAVIAPEVLRVFPSAQKVSAKIKRSGLNCTWQVVKGVTTCWVHGEWKAVQTLHRDLTKEVNMLTKRQKKNEDKKRHISHKKSAGNIDDQNSDGVVKMQESPRPQSSTCDQNNVQKSESPDEIQETLIKQSCKFFIERIDPAEHSNQSQIQHSTVAFEVTKATGASTDKPEINLDSSADNDSNNIVNNINSLSVILHVENLDKYRQRCDFCPELFAQRFDYIRHVITAHPVTPGDNVTCPVCLATFRSRFKLRNHVENTHWRMKIQCVKCGKCMKTLRSHRRHQCITASEYIRVKGLDKDCVDATLLPWENFTPHCTEKNDEISCNHCKFTAKDQKQFQRHMSRKHVERQVQCPKCTFRFGDQKDMKTHIKFTHNSSKYQCNQCEKTLSTMTKLIRHKMDCDVEKNLQETKLPFRCDQCDFAFDTQDKLALHKGNTHLGQSQLGPFSKLSVTVKRAEIHEHGALKQSRYHCNYCEYATEYTGSFMAHINRKHVVKTISCPTCDAKFALQKDLKVHLKIHNSQQTTFSCEFCKKSYLRLHGLKEHMKTHTEVPRNLQCDECGKIYPGVASLKRHQKECHSKGPRPYVCNSCGKSFAIKSRFDDHVTTHSEAPLFECPQCGKCFYRKSIMKEHMHIHNTEVRYTCAICGKGFVTRGAHYQHFRRHPEVSNESSALA</sequence>
<dbReference type="Pfam" id="PF00096">
    <property type="entry name" value="zf-C2H2"/>
    <property type="match status" value="2"/>
</dbReference>
<dbReference type="KEGG" id="lak:106157211"/>
<dbReference type="GO" id="GO:0008270">
    <property type="term" value="F:zinc ion binding"/>
    <property type="evidence" value="ECO:0007669"/>
    <property type="project" value="UniProtKB-KW"/>
</dbReference>
<organism evidence="14 15">
    <name type="scientific">Lingula anatina</name>
    <name type="common">Brachiopod</name>
    <name type="synonym">Lingula unguis</name>
    <dbReference type="NCBI Taxonomy" id="7574"/>
    <lineage>
        <taxon>Eukaryota</taxon>
        <taxon>Metazoa</taxon>
        <taxon>Spiralia</taxon>
        <taxon>Lophotrochozoa</taxon>
        <taxon>Brachiopoda</taxon>
        <taxon>Linguliformea</taxon>
        <taxon>Lingulata</taxon>
        <taxon>Lingulida</taxon>
        <taxon>Linguloidea</taxon>
        <taxon>Lingulidae</taxon>
        <taxon>Lingula</taxon>
    </lineage>
</organism>
<dbReference type="PROSITE" id="PS50157">
    <property type="entry name" value="ZINC_FINGER_C2H2_2"/>
    <property type="match status" value="9"/>
</dbReference>
<evidence type="ECO:0000256" key="9">
    <source>
        <dbReference type="ARBA" id="ARBA00023242"/>
    </source>
</evidence>
<dbReference type="Proteomes" id="UP000085678">
    <property type="component" value="Unplaced"/>
</dbReference>
<feature type="domain" description="C2H2-type" evidence="13">
    <location>
        <begin position="532"/>
        <end position="555"/>
    </location>
</feature>
<accession>A0A1S3HT64</accession>
<feature type="domain" description="C2H2-type" evidence="13">
    <location>
        <begin position="385"/>
        <end position="412"/>
    </location>
</feature>
<reference evidence="15" key="1">
    <citation type="submission" date="2025-08" db="UniProtKB">
        <authorList>
            <consortium name="RefSeq"/>
        </authorList>
    </citation>
    <scope>IDENTIFICATION</scope>
    <source>
        <tissue evidence="15">Gonads</tissue>
    </source>
</reference>
<feature type="domain" description="C2H2-type" evidence="13">
    <location>
        <begin position="420"/>
        <end position="448"/>
    </location>
</feature>
<evidence type="ECO:0000313" key="14">
    <source>
        <dbReference type="Proteomes" id="UP000085678"/>
    </source>
</evidence>
<dbReference type="GO" id="GO:0005654">
    <property type="term" value="C:nucleoplasm"/>
    <property type="evidence" value="ECO:0007669"/>
    <property type="project" value="TreeGrafter"/>
</dbReference>
<evidence type="ECO:0000256" key="10">
    <source>
        <dbReference type="PROSITE-ProRule" id="PRU00042"/>
    </source>
</evidence>
<evidence type="ECO:0000256" key="5">
    <source>
        <dbReference type="ARBA" id="ARBA00022833"/>
    </source>
</evidence>
<evidence type="ECO:0000256" key="7">
    <source>
        <dbReference type="ARBA" id="ARBA00023125"/>
    </source>
</evidence>
<dbReference type="STRING" id="7574.A0A1S3HT64"/>
<feature type="domain" description="C2H2-type" evidence="13">
    <location>
        <begin position="591"/>
        <end position="614"/>
    </location>
</feature>
<keyword evidence="12" id="KW-0732">Signal</keyword>
<dbReference type="GeneID" id="106157211"/>
<feature type="domain" description="C2H2-type" evidence="13">
    <location>
        <begin position="357"/>
        <end position="385"/>
    </location>
</feature>